<gene>
    <name evidence="1" type="ORF">TR127347</name>
</gene>
<protein>
    <submittedName>
        <fullName evidence="1">Uncharacterized protein</fullName>
    </submittedName>
</protein>
<evidence type="ECO:0000313" key="1">
    <source>
        <dbReference type="EMBL" id="JAP47997.1"/>
    </source>
</evidence>
<dbReference type="AlphaFoldDB" id="A0A0X3PDK3"/>
<organism evidence="1">
    <name type="scientific">Schistocephalus solidus</name>
    <name type="common">Tapeworm</name>
    <dbReference type="NCBI Taxonomy" id="70667"/>
    <lineage>
        <taxon>Eukaryota</taxon>
        <taxon>Metazoa</taxon>
        <taxon>Spiralia</taxon>
        <taxon>Lophotrochozoa</taxon>
        <taxon>Platyhelminthes</taxon>
        <taxon>Cestoda</taxon>
        <taxon>Eucestoda</taxon>
        <taxon>Diphyllobothriidea</taxon>
        <taxon>Diphyllobothriidae</taxon>
        <taxon>Schistocephalus</taxon>
    </lineage>
</organism>
<feature type="non-terminal residue" evidence="1">
    <location>
        <position position="103"/>
    </location>
</feature>
<reference evidence="1" key="1">
    <citation type="submission" date="2016-01" db="EMBL/GenBank/DDBJ databases">
        <title>Reference transcriptome for the parasite Schistocephalus solidus: insights into the molecular evolution of parasitism.</title>
        <authorList>
            <person name="Hebert F.O."/>
            <person name="Grambauer S."/>
            <person name="Barber I."/>
            <person name="Landry C.R."/>
            <person name="Aubin-Horth N."/>
        </authorList>
    </citation>
    <scope>NUCLEOTIDE SEQUENCE</scope>
</reference>
<sequence length="103" mass="11765">FFWQINSSVFFKVKFHQNRHKVKSLDWRRYSITFNKSGEFGREEEEKNRSNTVQLSPINIECSELAPAVAGAKMSALLSIQEVIAGRANCTRIRGCLSHRGCC</sequence>
<dbReference type="EMBL" id="GEEE01015228">
    <property type="protein sequence ID" value="JAP47997.1"/>
    <property type="molecule type" value="Transcribed_RNA"/>
</dbReference>
<proteinExistence type="predicted"/>
<accession>A0A0X3PDK3</accession>
<name>A0A0X3PDK3_SCHSO</name>
<feature type="non-terminal residue" evidence="1">
    <location>
        <position position="1"/>
    </location>
</feature>